<dbReference type="KEGG" id="ppud:DW66_1033"/>
<accession>A0A1L5PJV7</accession>
<dbReference type="Gene3D" id="1.20.5.3310">
    <property type="match status" value="1"/>
</dbReference>
<dbReference type="OrthoDB" id="7066617at2"/>
<feature type="region of interest" description="Disordered" evidence="10">
    <location>
        <begin position="40"/>
        <end position="77"/>
    </location>
</feature>
<evidence type="ECO:0000256" key="2">
    <source>
        <dbReference type="ARBA" id="ARBA00022448"/>
    </source>
</evidence>
<comment type="subunit">
    <text evidence="9">The Tat system comprises two distinct complexes: a TatABC complex, containing multiple copies of TatA, TatB and TatC subunits, and a separate TatA complex, containing only TatA subunits. Substrates initially bind to the TatABC complex, which probably triggers association of the separate TatA complex to form the active translocon.</text>
</comment>
<comment type="subcellular location">
    <subcellularLocation>
        <location evidence="1 9">Cell membrane</location>
        <topology evidence="1 9">Single-pass membrane protein</topology>
    </subcellularLocation>
</comment>
<comment type="function">
    <text evidence="9">Part of the twin-arginine translocation (Tat) system that transports large folded proteins containing a characteristic twin-arginine motif in their signal peptide across membranes. TatA could form the protein-conducting channel of the Tat system.</text>
</comment>
<dbReference type="NCBIfam" id="TIGR01411">
    <property type="entry name" value="tatAE"/>
    <property type="match status" value="1"/>
</dbReference>
<reference evidence="11 12" key="1">
    <citation type="submission" date="2016-12" db="EMBL/GenBank/DDBJ databases">
        <title>Draft Genome Sequence of Mercury Resistant Pseudomonas DRA525.</title>
        <authorList>
            <person name="Drace K.M."/>
        </authorList>
    </citation>
    <scope>NUCLEOTIDE SEQUENCE [LARGE SCALE GENOMIC DNA]</scope>
    <source>
        <strain evidence="11 12">DRA525</strain>
    </source>
</reference>
<evidence type="ECO:0000256" key="4">
    <source>
        <dbReference type="ARBA" id="ARBA00022692"/>
    </source>
</evidence>
<protein>
    <recommendedName>
        <fullName evidence="9">Sec-independent protein translocase protein TatA</fullName>
    </recommendedName>
</protein>
<name>A0A059UT03_PSEPU</name>
<keyword evidence="2 9" id="KW-0813">Transport</keyword>
<dbReference type="Pfam" id="PF02416">
    <property type="entry name" value="TatA_B_E"/>
    <property type="match status" value="1"/>
</dbReference>
<comment type="similarity">
    <text evidence="9">Belongs to the TatA/E family.</text>
</comment>
<dbReference type="PANTHER" id="PTHR42982">
    <property type="entry name" value="SEC-INDEPENDENT PROTEIN TRANSLOCASE PROTEIN TATA"/>
    <property type="match status" value="1"/>
</dbReference>
<dbReference type="PANTHER" id="PTHR42982:SF1">
    <property type="entry name" value="SEC-INDEPENDENT PROTEIN TRANSLOCASE PROTEIN TATA"/>
    <property type="match status" value="1"/>
</dbReference>
<dbReference type="AlphaFoldDB" id="A0A059UT03"/>
<proteinExistence type="inferred from homology"/>
<evidence type="ECO:0000256" key="10">
    <source>
        <dbReference type="SAM" id="MobiDB-lite"/>
    </source>
</evidence>
<evidence type="ECO:0000256" key="3">
    <source>
        <dbReference type="ARBA" id="ARBA00022475"/>
    </source>
</evidence>
<evidence type="ECO:0000313" key="11">
    <source>
        <dbReference type="EMBL" id="APO80412.1"/>
    </source>
</evidence>
<accession>A0A059UT03</accession>
<dbReference type="EMBL" id="CP018743">
    <property type="protein sequence ID" value="APO80412.1"/>
    <property type="molecule type" value="Genomic_DNA"/>
</dbReference>
<dbReference type="RefSeq" id="WP_013971163.1">
    <property type="nucleotide sequence ID" value="NZ_CP007620.1"/>
</dbReference>
<evidence type="ECO:0000313" key="12">
    <source>
        <dbReference type="Proteomes" id="UP000185146"/>
    </source>
</evidence>
<dbReference type="GO" id="GO:0043953">
    <property type="term" value="P:protein transport by the Tat complex"/>
    <property type="evidence" value="ECO:0007669"/>
    <property type="project" value="UniProtKB-UniRule"/>
</dbReference>
<evidence type="ECO:0000256" key="8">
    <source>
        <dbReference type="ARBA" id="ARBA00023136"/>
    </source>
</evidence>
<dbReference type="InterPro" id="IPR003369">
    <property type="entry name" value="TatA/B/E"/>
</dbReference>
<keyword evidence="7 9" id="KW-0811">Translocation</keyword>
<keyword evidence="6 9" id="KW-1133">Transmembrane helix</keyword>
<gene>
    <name evidence="9" type="primary">tatA</name>
    <name evidence="11" type="ORF">BL240_02440</name>
</gene>
<keyword evidence="3 9" id="KW-1003">Cell membrane</keyword>
<feature type="transmembrane region" description="Helical" evidence="9">
    <location>
        <begin position="6"/>
        <end position="22"/>
    </location>
</feature>
<dbReference type="InterPro" id="IPR006312">
    <property type="entry name" value="TatA/E"/>
</dbReference>
<keyword evidence="8 9" id="KW-0472">Membrane</keyword>
<dbReference type="GO" id="GO:0033281">
    <property type="term" value="C:TAT protein transport complex"/>
    <property type="evidence" value="ECO:0007669"/>
    <property type="project" value="UniProtKB-UniRule"/>
</dbReference>
<organism evidence="11 12">
    <name type="scientific">Pseudomonas putida</name>
    <name type="common">Arthrobacter siderocapsulatus</name>
    <dbReference type="NCBI Taxonomy" id="303"/>
    <lineage>
        <taxon>Bacteria</taxon>
        <taxon>Pseudomonadati</taxon>
        <taxon>Pseudomonadota</taxon>
        <taxon>Gammaproteobacteria</taxon>
        <taxon>Pseudomonadales</taxon>
        <taxon>Pseudomonadaceae</taxon>
        <taxon>Pseudomonas</taxon>
    </lineage>
</organism>
<dbReference type="GO" id="GO:0008320">
    <property type="term" value="F:protein transmembrane transporter activity"/>
    <property type="evidence" value="ECO:0007669"/>
    <property type="project" value="UniProtKB-UniRule"/>
</dbReference>
<evidence type="ECO:0000256" key="6">
    <source>
        <dbReference type="ARBA" id="ARBA00022989"/>
    </source>
</evidence>
<sequence length="77" mass="8202">MGGIGIWQLVIVLLIVFLLFGTKRLKGLGSDVGEAIQGFRKSMGGDTDATPPAHTQVQQQCPLTGQGTQQPQADRQP</sequence>
<keyword evidence="4 9" id="KW-0812">Transmembrane</keyword>
<dbReference type="Proteomes" id="UP000185146">
    <property type="component" value="Chromosome"/>
</dbReference>
<evidence type="ECO:0000256" key="7">
    <source>
        <dbReference type="ARBA" id="ARBA00023010"/>
    </source>
</evidence>
<evidence type="ECO:0000256" key="1">
    <source>
        <dbReference type="ARBA" id="ARBA00004162"/>
    </source>
</evidence>
<dbReference type="KEGG" id="ppud:DW66_1368"/>
<evidence type="ECO:0000256" key="9">
    <source>
        <dbReference type="HAMAP-Rule" id="MF_00236"/>
    </source>
</evidence>
<dbReference type="HAMAP" id="MF_00236">
    <property type="entry name" value="TatA_E"/>
    <property type="match status" value="1"/>
</dbReference>
<evidence type="ECO:0000256" key="5">
    <source>
        <dbReference type="ARBA" id="ARBA00022927"/>
    </source>
</evidence>
<keyword evidence="5 9" id="KW-0653">Protein transport</keyword>
<feature type="compositionally biased region" description="Polar residues" evidence="10">
    <location>
        <begin position="53"/>
        <end position="77"/>
    </location>
</feature>